<dbReference type="NCBIfam" id="NF038029">
    <property type="entry name" value="LP_plasma"/>
    <property type="match status" value="1"/>
</dbReference>
<dbReference type="RefSeq" id="WP_100618554.1">
    <property type="nucleotide sequence ID" value="NZ_CP024963.1"/>
</dbReference>
<name>A0A2K8NUN6_9MOLU</name>
<protein>
    <recommendedName>
        <fullName evidence="4">Lipoprotein</fullName>
    </recommendedName>
</protein>
<dbReference type="InterPro" id="IPR054816">
    <property type="entry name" value="Lipoprotein_mollicutes-type_CS"/>
</dbReference>
<accession>A0A2K8NUN6</accession>
<dbReference type="PROSITE" id="PS51257">
    <property type="entry name" value="PROKAR_LIPOPROTEIN"/>
    <property type="match status" value="1"/>
</dbReference>
<dbReference type="EMBL" id="CP024963">
    <property type="protein sequence ID" value="ATZ17519.1"/>
    <property type="molecule type" value="Genomic_DNA"/>
</dbReference>
<proteinExistence type="predicted"/>
<dbReference type="Proteomes" id="UP000232063">
    <property type="component" value="Chromosome"/>
</dbReference>
<evidence type="ECO:0008006" key="4">
    <source>
        <dbReference type="Google" id="ProtNLM"/>
    </source>
</evidence>
<reference evidence="2 3" key="1">
    <citation type="submission" date="2017-11" db="EMBL/GenBank/DDBJ databases">
        <title>Genome sequence of Entomoplasma luminosum PIMN-1 (ATCC 49195).</title>
        <authorList>
            <person name="Lo W.-S."/>
            <person name="Gasparich G.E."/>
            <person name="Kuo C.-H."/>
        </authorList>
    </citation>
    <scope>NUCLEOTIDE SEQUENCE [LARGE SCALE GENOMIC DNA]</scope>
    <source>
        <strain evidence="2 3">PIMN-1</strain>
    </source>
</reference>
<dbReference type="NCBIfam" id="NF045726">
    <property type="entry name" value="XXplasma_LP"/>
    <property type="match status" value="1"/>
</dbReference>
<gene>
    <name evidence="2" type="ORF">ELUMI_v1c07970</name>
</gene>
<keyword evidence="1" id="KW-0732">Signal</keyword>
<evidence type="ECO:0000313" key="2">
    <source>
        <dbReference type="EMBL" id="ATZ17519.1"/>
    </source>
</evidence>
<sequence>MKKLLTLLGSVGMVAATAATVVACNPGKNDAKVSDSTIKVGKHGEINLTRDEIKEVEGYNDVKAYEEGFVPAPATKADAEKPKPVLDKVKLENGVISFTGLKEGKATIVLQGTKKAPVTPGTKTDAAAPKLELLKTKFTVIVEPSRQPVKSIKEVIKTLALGEIADVKPETILATINKVNAGANLLATDIKIEVGTDNKSAKIIGQGIFNGDVTVTFTVKTPTEDKRTDIGTLVKTLGKLEVDTTKDAVIDAFIAKNPNAKLVKDELQIKDELAADATTAKIEVKSTSTTHKGFVDVNFEKKPVEGSKTDIGTLVKVLGKLEVDTTKDAVIEAFIAKNPNAKLVKAELQIKDELAADATTAKIEVKSSTTHTGVADVTFEKKPVEGSKTDIGTLVKTLGKLEVDTTKDAVIDAFIAKNPNAKLVKDELQIKDELAADATTAKIEVKSSTTHTGFADVTFEKKA</sequence>
<evidence type="ECO:0000313" key="3">
    <source>
        <dbReference type="Proteomes" id="UP000232063"/>
    </source>
</evidence>
<evidence type="ECO:0000256" key="1">
    <source>
        <dbReference type="SAM" id="SignalP"/>
    </source>
</evidence>
<feature type="signal peptide" evidence="1">
    <location>
        <begin position="1"/>
        <end position="18"/>
    </location>
</feature>
<dbReference type="AlphaFoldDB" id="A0A2K8NUN6"/>
<organism evidence="2 3">
    <name type="scientific">Williamsoniiplasma luminosum</name>
    <dbReference type="NCBI Taxonomy" id="214888"/>
    <lineage>
        <taxon>Bacteria</taxon>
        <taxon>Bacillati</taxon>
        <taxon>Mycoplasmatota</taxon>
        <taxon>Mollicutes</taxon>
        <taxon>Entomoplasmatales</taxon>
        <taxon>Williamsoniiplasma</taxon>
    </lineage>
</organism>
<feature type="chain" id="PRO_5014991845" description="Lipoprotein" evidence="1">
    <location>
        <begin position="19"/>
        <end position="463"/>
    </location>
</feature>
<keyword evidence="3" id="KW-1185">Reference proteome</keyword>
<dbReference type="KEGG" id="elj:ELUMI_v1c07970"/>